<name>A0A426YLM2_ENSVE</name>
<accession>A0A426YLM2</accession>
<evidence type="ECO:0000313" key="1">
    <source>
        <dbReference type="EMBL" id="RRT52620.1"/>
    </source>
</evidence>
<comment type="caution">
    <text evidence="1">The sequence shown here is derived from an EMBL/GenBank/DDBJ whole genome shotgun (WGS) entry which is preliminary data.</text>
</comment>
<protein>
    <submittedName>
        <fullName evidence="1">Uncharacterized protein</fullName>
    </submittedName>
</protein>
<dbReference type="AlphaFoldDB" id="A0A426YLM2"/>
<dbReference type="Proteomes" id="UP000287651">
    <property type="component" value="Unassembled WGS sequence"/>
</dbReference>
<reference evidence="1 2" key="1">
    <citation type="journal article" date="2014" name="Agronomy (Basel)">
        <title>A Draft Genome Sequence for Ensete ventricosum, the Drought-Tolerant Tree Against Hunger.</title>
        <authorList>
            <person name="Harrison J."/>
            <person name="Moore K.A."/>
            <person name="Paszkiewicz K."/>
            <person name="Jones T."/>
            <person name="Grant M."/>
            <person name="Ambacheew D."/>
            <person name="Muzemil S."/>
            <person name="Studholme D.J."/>
        </authorList>
    </citation>
    <scope>NUCLEOTIDE SEQUENCE [LARGE SCALE GENOMIC DNA]</scope>
</reference>
<feature type="non-terminal residue" evidence="1">
    <location>
        <position position="1"/>
    </location>
</feature>
<evidence type="ECO:0000313" key="2">
    <source>
        <dbReference type="Proteomes" id="UP000287651"/>
    </source>
</evidence>
<proteinExistence type="predicted"/>
<gene>
    <name evidence="1" type="ORF">B296_00050358</name>
</gene>
<dbReference type="EMBL" id="AMZH03011574">
    <property type="protein sequence ID" value="RRT52620.1"/>
    <property type="molecule type" value="Genomic_DNA"/>
</dbReference>
<organism evidence="1 2">
    <name type="scientific">Ensete ventricosum</name>
    <name type="common">Abyssinian banana</name>
    <name type="synonym">Musa ensete</name>
    <dbReference type="NCBI Taxonomy" id="4639"/>
    <lineage>
        <taxon>Eukaryota</taxon>
        <taxon>Viridiplantae</taxon>
        <taxon>Streptophyta</taxon>
        <taxon>Embryophyta</taxon>
        <taxon>Tracheophyta</taxon>
        <taxon>Spermatophyta</taxon>
        <taxon>Magnoliopsida</taxon>
        <taxon>Liliopsida</taxon>
        <taxon>Zingiberales</taxon>
        <taxon>Musaceae</taxon>
        <taxon>Ensete</taxon>
    </lineage>
</organism>
<sequence length="119" mass="13857">EIACLSEQWLFCCFLPQRGTHWCCLQRFPKDLRFGSVVVFTSPFPAIPLIESFSMEFLMFYQSVKVIMEAAQKVGEELIKTFKDLNIFEISSYDRNGFARGERMTAFEIPISQHGFLLR</sequence>